<keyword evidence="2" id="KW-1185">Reference proteome</keyword>
<proteinExistence type="predicted"/>
<sequence>MFLGALSEPLGPTWALSLSGLAPSALIRVPAGATLELRGVTLVLSRDYLTSLFTGMCSNTAAWPHSPGVTMANGTIWIRELDTNAPGHDGATGGGGEVLWRDVLITCKDNDAYDRPVRPGLWEPYPCAARAVSADSDGGAEALRRASSALLGVTQGPVFLSLASDISLASGLWNVLLRGAVGRLVLLGAPGAATTLDLAGREDAWVWEPSPWSPDPTHAYLYDMTLVLLRGAVGRLVLLGAPGAATTLDLAGREDAWVWEPSPWSPDPTHAYLYDMTLVNLPYSTHPGSPADLMALAALSFGIR</sequence>
<accession>A0A150G9H2</accession>
<dbReference type="Proteomes" id="UP000075714">
    <property type="component" value="Unassembled WGS sequence"/>
</dbReference>
<dbReference type="EMBL" id="LSYV01000045">
    <property type="protein sequence ID" value="KXZ46413.1"/>
    <property type="molecule type" value="Genomic_DNA"/>
</dbReference>
<evidence type="ECO:0000313" key="2">
    <source>
        <dbReference type="Proteomes" id="UP000075714"/>
    </source>
</evidence>
<name>A0A150G9H2_GONPE</name>
<comment type="caution">
    <text evidence="1">The sequence shown here is derived from an EMBL/GenBank/DDBJ whole genome shotgun (WGS) entry which is preliminary data.</text>
</comment>
<organism evidence="1 2">
    <name type="scientific">Gonium pectorale</name>
    <name type="common">Green alga</name>
    <dbReference type="NCBI Taxonomy" id="33097"/>
    <lineage>
        <taxon>Eukaryota</taxon>
        <taxon>Viridiplantae</taxon>
        <taxon>Chlorophyta</taxon>
        <taxon>core chlorophytes</taxon>
        <taxon>Chlorophyceae</taxon>
        <taxon>CS clade</taxon>
        <taxon>Chlamydomonadales</taxon>
        <taxon>Volvocaceae</taxon>
        <taxon>Gonium</taxon>
    </lineage>
</organism>
<reference evidence="2" key="1">
    <citation type="journal article" date="2016" name="Nat. Commun.">
        <title>The Gonium pectorale genome demonstrates co-option of cell cycle regulation during the evolution of multicellularity.</title>
        <authorList>
            <person name="Hanschen E.R."/>
            <person name="Marriage T.N."/>
            <person name="Ferris P.J."/>
            <person name="Hamaji T."/>
            <person name="Toyoda A."/>
            <person name="Fujiyama A."/>
            <person name="Neme R."/>
            <person name="Noguchi H."/>
            <person name="Minakuchi Y."/>
            <person name="Suzuki M."/>
            <person name="Kawai-Toyooka H."/>
            <person name="Smith D.R."/>
            <person name="Sparks H."/>
            <person name="Anderson J."/>
            <person name="Bakaric R."/>
            <person name="Luria V."/>
            <person name="Karger A."/>
            <person name="Kirschner M.W."/>
            <person name="Durand P.M."/>
            <person name="Michod R.E."/>
            <person name="Nozaki H."/>
            <person name="Olson B.J."/>
        </authorList>
    </citation>
    <scope>NUCLEOTIDE SEQUENCE [LARGE SCALE GENOMIC DNA]</scope>
    <source>
        <strain evidence="2">NIES-2863</strain>
    </source>
</reference>
<protein>
    <submittedName>
        <fullName evidence="1">Uncharacterized protein</fullName>
    </submittedName>
</protein>
<evidence type="ECO:0000313" key="1">
    <source>
        <dbReference type="EMBL" id="KXZ46413.1"/>
    </source>
</evidence>
<dbReference type="AlphaFoldDB" id="A0A150G9H2"/>
<gene>
    <name evidence="1" type="ORF">GPECTOR_44g87</name>
</gene>
<dbReference type="OrthoDB" id="550519at2759"/>